<comment type="caution">
    <text evidence="1">The sequence shown here is derived from an EMBL/GenBank/DDBJ whole genome shotgun (WGS) entry which is preliminary data.</text>
</comment>
<dbReference type="GO" id="GO:0015035">
    <property type="term" value="F:protein-disulfide reductase activity"/>
    <property type="evidence" value="ECO:0007669"/>
    <property type="project" value="TreeGrafter"/>
</dbReference>
<accession>A0A3R7KA14</accession>
<name>A0A3R7KA14_9STRA</name>
<sequence length="102" mass="11291">MFAPEWEKVGGLYASSSVVQIGAVNCNQYKDVCVREGIHAYPAVKAHHVPLGEKSIVEIGIKGQKKVKSVVKWVEELLEQHNIESVETIARCWKSNNADTGE</sequence>
<dbReference type="InterPro" id="IPR036249">
    <property type="entry name" value="Thioredoxin-like_sf"/>
</dbReference>
<dbReference type="Proteomes" id="UP000284657">
    <property type="component" value="Unassembled WGS sequence"/>
</dbReference>
<evidence type="ECO:0000313" key="2">
    <source>
        <dbReference type="Proteomes" id="UP000284657"/>
    </source>
</evidence>
<protein>
    <recommendedName>
        <fullName evidence="3">Thioredoxin domain-containing protein</fullName>
    </recommendedName>
</protein>
<dbReference type="PANTHER" id="PTHR45815">
    <property type="entry name" value="PROTEIN DISULFIDE-ISOMERASE A6"/>
    <property type="match status" value="1"/>
</dbReference>
<dbReference type="CDD" id="cd02961">
    <property type="entry name" value="PDI_a_family"/>
    <property type="match status" value="1"/>
</dbReference>
<dbReference type="AlphaFoldDB" id="A0A3R7KA14"/>
<dbReference type="GO" id="GO:0034976">
    <property type="term" value="P:response to endoplasmic reticulum stress"/>
    <property type="evidence" value="ECO:0007669"/>
    <property type="project" value="TreeGrafter"/>
</dbReference>
<proteinExistence type="predicted"/>
<reference evidence="1 2" key="1">
    <citation type="submission" date="2018-07" db="EMBL/GenBank/DDBJ databases">
        <title>Genome sequencing of oomycete isolates from Chile give support for New Zealand origin for Phytophthora kernoviae and make available the first Nothophytophthora sp. genome.</title>
        <authorList>
            <person name="Studholme D.J."/>
            <person name="Sanfuentes E."/>
            <person name="Panda P."/>
            <person name="Hill R."/>
            <person name="Sambles C."/>
            <person name="Grant M."/>
            <person name="Williams N.M."/>
            <person name="Mcdougal R.L."/>
        </authorList>
    </citation>
    <scope>NUCLEOTIDE SEQUENCE [LARGE SCALE GENOMIC DNA]</scope>
    <source>
        <strain evidence="1">Chile7</strain>
    </source>
</reference>
<dbReference type="SUPFAM" id="SSF52833">
    <property type="entry name" value="Thioredoxin-like"/>
    <property type="match status" value="1"/>
</dbReference>
<organism evidence="1 2">
    <name type="scientific">Phytophthora kernoviae</name>
    <dbReference type="NCBI Taxonomy" id="325452"/>
    <lineage>
        <taxon>Eukaryota</taxon>
        <taxon>Sar</taxon>
        <taxon>Stramenopiles</taxon>
        <taxon>Oomycota</taxon>
        <taxon>Peronosporomycetes</taxon>
        <taxon>Peronosporales</taxon>
        <taxon>Peronosporaceae</taxon>
        <taxon>Phytophthora</taxon>
    </lineage>
</organism>
<dbReference type="EMBL" id="MBAD02001013">
    <property type="protein sequence ID" value="RLN59908.1"/>
    <property type="molecule type" value="Genomic_DNA"/>
</dbReference>
<evidence type="ECO:0008006" key="3">
    <source>
        <dbReference type="Google" id="ProtNLM"/>
    </source>
</evidence>
<dbReference type="PANTHER" id="PTHR45815:SF3">
    <property type="entry name" value="PROTEIN DISULFIDE-ISOMERASE A6"/>
    <property type="match status" value="1"/>
</dbReference>
<dbReference type="GO" id="GO:0005788">
    <property type="term" value="C:endoplasmic reticulum lumen"/>
    <property type="evidence" value="ECO:0007669"/>
    <property type="project" value="TreeGrafter"/>
</dbReference>
<gene>
    <name evidence="1" type="ORF">BBJ29_001892</name>
</gene>
<dbReference type="Gene3D" id="3.40.30.10">
    <property type="entry name" value="Glutaredoxin"/>
    <property type="match status" value="1"/>
</dbReference>
<evidence type="ECO:0000313" key="1">
    <source>
        <dbReference type="EMBL" id="RLN59908.1"/>
    </source>
</evidence>